<dbReference type="AlphaFoldDB" id="D7FM08"/>
<dbReference type="STRING" id="2880.D7FM08"/>
<evidence type="ECO:0000259" key="6">
    <source>
        <dbReference type="PROSITE" id="PS50011"/>
    </source>
</evidence>
<organism evidence="7 8">
    <name type="scientific">Ectocarpus siliculosus</name>
    <name type="common">Brown alga</name>
    <name type="synonym">Conferva siliculosa</name>
    <dbReference type="NCBI Taxonomy" id="2880"/>
    <lineage>
        <taxon>Eukaryota</taxon>
        <taxon>Sar</taxon>
        <taxon>Stramenopiles</taxon>
        <taxon>Ochrophyta</taxon>
        <taxon>PX clade</taxon>
        <taxon>Phaeophyceae</taxon>
        <taxon>Ectocarpales</taxon>
        <taxon>Ectocarpaceae</taxon>
        <taxon>Ectocarpus</taxon>
    </lineage>
</organism>
<dbReference type="PANTHER" id="PTHR44329">
    <property type="entry name" value="SERINE/THREONINE-PROTEIN KINASE TNNI3K-RELATED"/>
    <property type="match status" value="1"/>
</dbReference>
<dbReference type="GO" id="GO:0004674">
    <property type="term" value="F:protein serine/threonine kinase activity"/>
    <property type="evidence" value="ECO:0007669"/>
    <property type="project" value="TreeGrafter"/>
</dbReference>
<gene>
    <name evidence="7" type="ORF">Esi_0162_0067</name>
</gene>
<keyword evidence="4" id="KW-0067">ATP-binding</keyword>
<dbReference type="OrthoDB" id="4062651at2759"/>
<proteinExistence type="predicted"/>
<keyword evidence="1" id="KW-0808">Transferase</keyword>
<feature type="region of interest" description="Disordered" evidence="5">
    <location>
        <begin position="364"/>
        <end position="384"/>
    </location>
</feature>
<evidence type="ECO:0000313" key="8">
    <source>
        <dbReference type="Proteomes" id="UP000002630"/>
    </source>
</evidence>
<dbReference type="InterPro" id="IPR011009">
    <property type="entry name" value="Kinase-like_dom_sf"/>
</dbReference>
<dbReference type="SUPFAM" id="SSF56112">
    <property type="entry name" value="Protein kinase-like (PK-like)"/>
    <property type="match status" value="1"/>
</dbReference>
<evidence type="ECO:0000313" key="7">
    <source>
        <dbReference type="EMBL" id="CBJ29833.1"/>
    </source>
</evidence>
<dbReference type="Proteomes" id="UP000002630">
    <property type="component" value="Linkage Group LG21"/>
</dbReference>
<evidence type="ECO:0000256" key="5">
    <source>
        <dbReference type="SAM" id="MobiDB-lite"/>
    </source>
</evidence>
<keyword evidence="2" id="KW-0547">Nucleotide-binding</keyword>
<dbReference type="InParanoid" id="D7FM08"/>
<dbReference type="EMBL" id="FN649746">
    <property type="protein sequence ID" value="CBJ29833.1"/>
    <property type="molecule type" value="Genomic_DNA"/>
</dbReference>
<dbReference type="Gene3D" id="1.10.510.10">
    <property type="entry name" value="Transferase(Phosphotransferase) domain 1"/>
    <property type="match status" value="1"/>
</dbReference>
<evidence type="ECO:0000256" key="3">
    <source>
        <dbReference type="ARBA" id="ARBA00022777"/>
    </source>
</evidence>
<dbReference type="InterPro" id="IPR051681">
    <property type="entry name" value="Ser/Thr_Kinases-Pseudokinases"/>
</dbReference>
<dbReference type="PANTHER" id="PTHR44329:SF288">
    <property type="entry name" value="MITOGEN-ACTIVATED PROTEIN KINASE KINASE KINASE 20"/>
    <property type="match status" value="1"/>
</dbReference>
<name>D7FM08_ECTSI</name>
<dbReference type="OMA" id="GHRCELP"/>
<feature type="domain" description="Protein kinase" evidence="6">
    <location>
        <begin position="29"/>
        <end position="324"/>
    </location>
</feature>
<accession>D7FM08</accession>
<evidence type="ECO:0000256" key="2">
    <source>
        <dbReference type="ARBA" id="ARBA00022741"/>
    </source>
</evidence>
<dbReference type="EMBL" id="FN648158">
    <property type="protein sequence ID" value="CBJ29833.1"/>
    <property type="molecule type" value="Genomic_DNA"/>
</dbReference>
<dbReference type="SMART" id="SM00220">
    <property type="entry name" value="S_TKc"/>
    <property type="match status" value="1"/>
</dbReference>
<dbReference type="InterPro" id="IPR000719">
    <property type="entry name" value="Prot_kinase_dom"/>
</dbReference>
<keyword evidence="3" id="KW-0418">Kinase</keyword>
<reference evidence="7 8" key="1">
    <citation type="journal article" date="2010" name="Nature">
        <title>The Ectocarpus genome and the independent evolution of multicellularity in brown algae.</title>
        <authorList>
            <person name="Cock J.M."/>
            <person name="Sterck L."/>
            <person name="Rouze P."/>
            <person name="Scornet D."/>
            <person name="Allen A.E."/>
            <person name="Amoutzias G."/>
            <person name="Anthouard V."/>
            <person name="Artiguenave F."/>
            <person name="Aury J.M."/>
            <person name="Badger J.H."/>
            <person name="Beszteri B."/>
            <person name="Billiau K."/>
            <person name="Bonnet E."/>
            <person name="Bothwell J.H."/>
            <person name="Bowler C."/>
            <person name="Boyen C."/>
            <person name="Brownlee C."/>
            <person name="Carrano C.J."/>
            <person name="Charrier B."/>
            <person name="Cho G.Y."/>
            <person name="Coelho S.M."/>
            <person name="Collen J."/>
            <person name="Corre E."/>
            <person name="Da Silva C."/>
            <person name="Delage L."/>
            <person name="Delaroque N."/>
            <person name="Dittami S.M."/>
            <person name="Doulbeau S."/>
            <person name="Elias M."/>
            <person name="Farnham G."/>
            <person name="Gachon C.M."/>
            <person name="Gschloessl B."/>
            <person name="Heesch S."/>
            <person name="Jabbari K."/>
            <person name="Jubin C."/>
            <person name="Kawai H."/>
            <person name="Kimura K."/>
            <person name="Kloareg B."/>
            <person name="Kupper F.C."/>
            <person name="Lang D."/>
            <person name="Le Bail A."/>
            <person name="Leblanc C."/>
            <person name="Lerouge P."/>
            <person name="Lohr M."/>
            <person name="Lopez P.J."/>
            <person name="Martens C."/>
            <person name="Maumus F."/>
            <person name="Michel G."/>
            <person name="Miranda-Saavedra D."/>
            <person name="Morales J."/>
            <person name="Moreau H."/>
            <person name="Motomura T."/>
            <person name="Nagasato C."/>
            <person name="Napoli C.A."/>
            <person name="Nelson D.R."/>
            <person name="Nyvall-Collen P."/>
            <person name="Peters A.F."/>
            <person name="Pommier C."/>
            <person name="Potin P."/>
            <person name="Poulain J."/>
            <person name="Quesneville H."/>
            <person name="Read B."/>
            <person name="Rensing S.A."/>
            <person name="Ritter A."/>
            <person name="Rousvoal S."/>
            <person name="Samanta M."/>
            <person name="Samson G."/>
            <person name="Schroeder D.C."/>
            <person name="Segurens B."/>
            <person name="Strittmatter M."/>
            <person name="Tonon T."/>
            <person name="Tregear J.W."/>
            <person name="Valentin K."/>
            <person name="von Dassow P."/>
            <person name="Yamagishi T."/>
            <person name="Van de Peer Y."/>
            <person name="Wincker P."/>
        </authorList>
    </citation>
    <scope>NUCLEOTIDE SEQUENCE [LARGE SCALE GENOMIC DNA]</scope>
    <source>
        <strain evidence="8">Ec32 / CCAP1310/4</strain>
    </source>
</reference>
<keyword evidence="8" id="KW-1185">Reference proteome</keyword>
<protein>
    <recommendedName>
        <fullName evidence="6">Protein kinase domain-containing protein</fullName>
    </recommendedName>
</protein>
<dbReference type="PROSITE" id="PS50011">
    <property type="entry name" value="PROTEIN_KINASE_DOM"/>
    <property type="match status" value="1"/>
</dbReference>
<evidence type="ECO:0000256" key="1">
    <source>
        <dbReference type="ARBA" id="ARBA00022679"/>
    </source>
</evidence>
<dbReference type="eggNOG" id="KOG0192">
    <property type="taxonomic scope" value="Eukaryota"/>
</dbReference>
<dbReference type="Pfam" id="PF00069">
    <property type="entry name" value="Pkinase"/>
    <property type="match status" value="1"/>
</dbReference>
<sequence length="431" mass="48096">MYSDRVSGTWAPGSNTRFHPARTIRWRELTGLQHLADGAMCSCYTAHLAGHGTVVVKKPSRRSNETLEEIERELDIEKAYLASLQHPNIVRLIGSGRRGIKNNFQPFLVLEYLSGNTLANLISKRRRGEFEIPHFVLDGKKNYIPWAQAMGWAQDMASALHYMHHEASPGYMYICRDLKPDNIGFAADGTLKMFDMGLAKRVARKSGTNQRYTMTSRCGTLRYMPPEAFLGCSYNEKVDVYAWSHVVAEMLSLDVPYEHMGTHEFRATVALGRRRPNVERRWPRSIQRLLRRCWDRDPAVRPSFGEILEAGVLEQAAGPQQSWFHHFSLRRPSSATATRDEATAVANADQNLTERASRGRIATIDLSGDPNHRSPAPQPEGASVAPVVTVGDSEEEDAAGVGTRPNSTPARLIRLGPWALPVCFFGGGARA</sequence>
<evidence type="ECO:0000256" key="4">
    <source>
        <dbReference type="ARBA" id="ARBA00022840"/>
    </source>
</evidence>
<dbReference type="Gene3D" id="3.30.200.20">
    <property type="entry name" value="Phosphorylase Kinase, domain 1"/>
    <property type="match status" value="1"/>
</dbReference>
<dbReference type="GO" id="GO:0005524">
    <property type="term" value="F:ATP binding"/>
    <property type="evidence" value="ECO:0007669"/>
    <property type="project" value="UniProtKB-KW"/>
</dbReference>